<dbReference type="Proteomes" id="UP001500067">
    <property type="component" value="Unassembled WGS sequence"/>
</dbReference>
<dbReference type="EMBL" id="BAABFA010000004">
    <property type="protein sequence ID" value="GAA4460198.1"/>
    <property type="molecule type" value="Genomic_DNA"/>
</dbReference>
<dbReference type="Pfam" id="PF00561">
    <property type="entry name" value="Abhydrolase_1"/>
    <property type="match status" value="1"/>
</dbReference>
<gene>
    <name evidence="3" type="ORF">GCM10023093_02440</name>
</gene>
<sequence>MLSDPLVKNNVTVVNNDSKGRTIIFAHGFGTDQNAWKEVSTAFANDHRMVLYDNVGAGKAQPEAFSPNRYDSLHSYADDLVEICAALDVKDAIMVGHSVSGMISLLAAIKQPDLFSEMILVGASPRYLNDDGYVGGFDQPSLNGLYDAMANNYYAWVSGFAPAAMANPDRPELAMGFAETLSAIRPDIAQSVARVIFQSDHRADLHKLNKRTLLLQTKHDIAVPMQVAEYLARNIGNSTMHVVDAEGHFPHISAAKEIIREIRNFI</sequence>
<comment type="caution">
    <text evidence="3">The sequence shown here is derived from an EMBL/GenBank/DDBJ whole genome shotgun (WGS) entry which is preliminary data.</text>
</comment>
<dbReference type="InterPro" id="IPR000073">
    <property type="entry name" value="AB_hydrolase_1"/>
</dbReference>
<protein>
    <submittedName>
        <fullName evidence="3">Alpha/beta hydrolase</fullName>
    </submittedName>
</protein>
<evidence type="ECO:0000313" key="4">
    <source>
        <dbReference type="Proteomes" id="UP001500067"/>
    </source>
</evidence>
<keyword evidence="3" id="KW-0378">Hydrolase</keyword>
<dbReference type="Gene3D" id="3.40.50.1820">
    <property type="entry name" value="alpha/beta hydrolase"/>
    <property type="match status" value="1"/>
</dbReference>
<comment type="similarity">
    <text evidence="1">Belongs to the AB hydrolase superfamily.</text>
</comment>
<dbReference type="InterPro" id="IPR029058">
    <property type="entry name" value="AB_hydrolase_fold"/>
</dbReference>
<dbReference type="PANTHER" id="PTHR43039">
    <property type="entry name" value="ESTERASE-RELATED"/>
    <property type="match status" value="1"/>
</dbReference>
<evidence type="ECO:0000256" key="1">
    <source>
        <dbReference type="ARBA" id="ARBA00008645"/>
    </source>
</evidence>
<evidence type="ECO:0000259" key="2">
    <source>
        <dbReference type="Pfam" id="PF00561"/>
    </source>
</evidence>
<name>A0ABP8N569_9BACT</name>
<feature type="domain" description="AB hydrolase-1" evidence="2">
    <location>
        <begin position="22"/>
        <end position="253"/>
    </location>
</feature>
<accession>A0ABP8N569</accession>
<reference evidence="4" key="1">
    <citation type="journal article" date="2019" name="Int. J. Syst. Evol. Microbiol.">
        <title>The Global Catalogue of Microorganisms (GCM) 10K type strain sequencing project: providing services to taxonomists for standard genome sequencing and annotation.</title>
        <authorList>
            <consortium name="The Broad Institute Genomics Platform"/>
            <consortium name="The Broad Institute Genome Sequencing Center for Infectious Disease"/>
            <person name="Wu L."/>
            <person name="Ma J."/>
        </authorList>
    </citation>
    <scope>NUCLEOTIDE SEQUENCE [LARGE SCALE GENOMIC DNA]</scope>
    <source>
        <strain evidence="4">JCM 32105</strain>
    </source>
</reference>
<dbReference type="RefSeq" id="WP_345077299.1">
    <property type="nucleotide sequence ID" value="NZ_BAABFA010000004.1"/>
</dbReference>
<proteinExistence type="inferred from homology"/>
<dbReference type="GO" id="GO:0016787">
    <property type="term" value="F:hydrolase activity"/>
    <property type="evidence" value="ECO:0007669"/>
    <property type="project" value="UniProtKB-KW"/>
</dbReference>
<dbReference type="SUPFAM" id="SSF53474">
    <property type="entry name" value="alpha/beta-Hydrolases"/>
    <property type="match status" value="1"/>
</dbReference>
<evidence type="ECO:0000313" key="3">
    <source>
        <dbReference type="EMBL" id="GAA4460198.1"/>
    </source>
</evidence>
<dbReference type="PRINTS" id="PR00111">
    <property type="entry name" value="ABHYDROLASE"/>
</dbReference>
<organism evidence="3 4">
    <name type="scientific">Nemorincola caseinilytica</name>
    <dbReference type="NCBI Taxonomy" id="2054315"/>
    <lineage>
        <taxon>Bacteria</taxon>
        <taxon>Pseudomonadati</taxon>
        <taxon>Bacteroidota</taxon>
        <taxon>Chitinophagia</taxon>
        <taxon>Chitinophagales</taxon>
        <taxon>Chitinophagaceae</taxon>
        <taxon>Nemorincola</taxon>
    </lineage>
</organism>
<keyword evidence="4" id="KW-1185">Reference proteome</keyword>